<feature type="compositionally biased region" description="Basic and acidic residues" evidence="6">
    <location>
        <begin position="114"/>
        <end position="133"/>
    </location>
</feature>
<dbReference type="InterPro" id="IPR008971">
    <property type="entry name" value="HSP40/DnaJ_pept-bd"/>
</dbReference>
<dbReference type="GO" id="GO:0005737">
    <property type="term" value="C:cytoplasm"/>
    <property type="evidence" value="ECO:0007669"/>
    <property type="project" value="TreeGrafter"/>
</dbReference>
<dbReference type="InterPro" id="IPR002939">
    <property type="entry name" value="DnaJ_C"/>
</dbReference>
<dbReference type="PROSITE" id="PS00636">
    <property type="entry name" value="DNAJ_1"/>
    <property type="match status" value="1"/>
</dbReference>
<feature type="compositionally biased region" description="Gly residues" evidence="6">
    <location>
        <begin position="72"/>
        <end position="95"/>
    </location>
</feature>
<organism evidence="8">
    <name type="scientific">hydrothermal vent metagenome</name>
    <dbReference type="NCBI Taxonomy" id="652676"/>
    <lineage>
        <taxon>unclassified sequences</taxon>
        <taxon>metagenomes</taxon>
        <taxon>ecological metagenomes</taxon>
    </lineage>
</organism>
<dbReference type="SUPFAM" id="SSF46565">
    <property type="entry name" value="Chaperone J-domain"/>
    <property type="match status" value="1"/>
</dbReference>
<dbReference type="InterPro" id="IPR001623">
    <property type="entry name" value="DnaJ_domain"/>
</dbReference>
<evidence type="ECO:0000256" key="1">
    <source>
        <dbReference type="ARBA" id="ARBA00022723"/>
    </source>
</evidence>
<dbReference type="PANTHER" id="PTHR43096">
    <property type="entry name" value="DNAJ HOMOLOG 1, MITOCHONDRIAL-RELATED"/>
    <property type="match status" value="1"/>
</dbReference>
<keyword evidence="3" id="KW-0863">Zinc-finger</keyword>
<dbReference type="GO" id="GO:0051082">
    <property type="term" value="F:unfolded protein binding"/>
    <property type="evidence" value="ECO:0007669"/>
    <property type="project" value="InterPro"/>
</dbReference>
<dbReference type="PRINTS" id="PR00625">
    <property type="entry name" value="JDOMAIN"/>
</dbReference>
<dbReference type="InterPro" id="IPR018253">
    <property type="entry name" value="DnaJ_domain_CS"/>
</dbReference>
<dbReference type="GO" id="GO:0008270">
    <property type="term" value="F:zinc ion binding"/>
    <property type="evidence" value="ECO:0007669"/>
    <property type="project" value="UniProtKB-KW"/>
</dbReference>
<dbReference type="FunFam" id="2.60.260.20:FF:000005">
    <property type="entry name" value="Chaperone protein dnaJ 1, mitochondrial"/>
    <property type="match status" value="1"/>
</dbReference>
<evidence type="ECO:0000256" key="5">
    <source>
        <dbReference type="ARBA" id="ARBA00023186"/>
    </source>
</evidence>
<dbReference type="Gene3D" id="2.60.260.20">
    <property type="entry name" value="Urease metallochaperone UreE, N-terminal domain"/>
    <property type="match status" value="2"/>
</dbReference>
<keyword evidence="4" id="KW-0862">Zinc</keyword>
<dbReference type="Gene3D" id="1.10.287.110">
    <property type="entry name" value="DnaJ domain"/>
    <property type="match status" value="1"/>
</dbReference>
<dbReference type="CDD" id="cd10747">
    <property type="entry name" value="DnaJ_C"/>
    <property type="match status" value="1"/>
</dbReference>
<evidence type="ECO:0000256" key="4">
    <source>
        <dbReference type="ARBA" id="ARBA00022833"/>
    </source>
</evidence>
<keyword evidence="1" id="KW-0479">Metal-binding</keyword>
<evidence type="ECO:0000313" key="8">
    <source>
        <dbReference type="EMBL" id="VAW36725.1"/>
    </source>
</evidence>
<accession>A0A3B0UZN9</accession>
<sequence length="311" mass="33867">MAKKDFYEILGVKKDASAGEIKKAYRKLAKKYHPDINPNNKRAEAHFKEVNEAYDVLSDKDKRRDYDTGGNNPFGGGAPGGGGPGAHPPGAGRGGVDYSEFASGSMEDVFGDLFGRKGGRDRGPQPPARGRDIEHVVRIDFQHALNGTEVELTLRKDNGTERIKVKIPPGSGDGARIRVIGRGGPGRRGGPAGDLYIKSHLKEHPYFKRTVNDIYLDVPVTIKEATLGATIEVPTIDGVNTKIKIAPGTQSGTKLRIKGKGVPKAPGTGHGRGNQYIEIRVVVPSKVNKETKRLLEELDKINPYEPRHKLW</sequence>
<dbReference type="PANTHER" id="PTHR43096:SF52">
    <property type="entry name" value="DNAJ HOMOLOG 1, MITOCHONDRIAL-RELATED"/>
    <property type="match status" value="1"/>
</dbReference>
<evidence type="ECO:0000256" key="6">
    <source>
        <dbReference type="SAM" id="MobiDB-lite"/>
    </source>
</evidence>
<dbReference type="EMBL" id="UOEZ01000043">
    <property type="protein sequence ID" value="VAW36725.1"/>
    <property type="molecule type" value="Genomic_DNA"/>
</dbReference>
<gene>
    <name evidence="8" type="ORF">MNBD_DELTA02-671</name>
</gene>
<name>A0A3B0UZN9_9ZZZZ</name>
<dbReference type="InterPro" id="IPR036869">
    <property type="entry name" value="J_dom_sf"/>
</dbReference>
<evidence type="ECO:0000259" key="7">
    <source>
        <dbReference type="PROSITE" id="PS50076"/>
    </source>
</evidence>
<dbReference type="SUPFAM" id="SSF49493">
    <property type="entry name" value="HSP40/DnaJ peptide-binding domain"/>
    <property type="match status" value="2"/>
</dbReference>
<protein>
    <submittedName>
        <fullName evidence="8">Chaperone protein DnaJ</fullName>
    </submittedName>
</protein>
<dbReference type="GO" id="GO:0042026">
    <property type="term" value="P:protein refolding"/>
    <property type="evidence" value="ECO:0007669"/>
    <property type="project" value="TreeGrafter"/>
</dbReference>
<proteinExistence type="predicted"/>
<evidence type="ECO:0000256" key="2">
    <source>
        <dbReference type="ARBA" id="ARBA00022737"/>
    </source>
</evidence>
<feature type="region of interest" description="Disordered" evidence="6">
    <location>
        <begin position="112"/>
        <end position="133"/>
    </location>
</feature>
<dbReference type="AlphaFoldDB" id="A0A3B0UZN9"/>
<dbReference type="Pfam" id="PF00226">
    <property type="entry name" value="DnaJ"/>
    <property type="match status" value="1"/>
</dbReference>
<keyword evidence="2" id="KW-0677">Repeat</keyword>
<reference evidence="8" key="1">
    <citation type="submission" date="2018-06" db="EMBL/GenBank/DDBJ databases">
        <authorList>
            <person name="Zhirakovskaya E."/>
        </authorList>
    </citation>
    <scope>NUCLEOTIDE SEQUENCE</scope>
</reference>
<evidence type="ECO:0000256" key="3">
    <source>
        <dbReference type="ARBA" id="ARBA00022771"/>
    </source>
</evidence>
<feature type="compositionally biased region" description="Basic and acidic residues" evidence="6">
    <location>
        <begin position="55"/>
        <end position="67"/>
    </location>
</feature>
<feature type="region of interest" description="Disordered" evidence="6">
    <location>
        <begin position="55"/>
        <end position="99"/>
    </location>
</feature>
<feature type="domain" description="J" evidence="7">
    <location>
        <begin position="5"/>
        <end position="70"/>
    </location>
</feature>
<keyword evidence="5" id="KW-0143">Chaperone</keyword>
<dbReference type="CDD" id="cd06257">
    <property type="entry name" value="DnaJ"/>
    <property type="match status" value="1"/>
</dbReference>
<dbReference type="PROSITE" id="PS50076">
    <property type="entry name" value="DNAJ_2"/>
    <property type="match status" value="1"/>
</dbReference>
<dbReference type="SMART" id="SM00271">
    <property type="entry name" value="DnaJ"/>
    <property type="match status" value="1"/>
</dbReference>
<dbReference type="Pfam" id="PF01556">
    <property type="entry name" value="DnaJ_C"/>
    <property type="match status" value="1"/>
</dbReference>